<evidence type="ECO:0000313" key="3">
    <source>
        <dbReference type="Proteomes" id="UP000274556"/>
    </source>
</evidence>
<keyword evidence="3" id="KW-1185">Reference proteome</keyword>
<dbReference type="GO" id="GO:0006313">
    <property type="term" value="P:DNA transposition"/>
    <property type="evidence" value="ECO:0007669"/>
    <property type="project" value="InterPro"/>
</dbReference>
<sequence>MSRDDLLKGRFSEPGRAYHVTTVIEGRRPVFADLTLGRILVEEMRLLDRAGAVRSLAFVVMPDHLHWLFVLGDGADLSSVMRRSKRRSARRLGQVGGVVAPVWQRGFYDHAVRREETLRDIGRYIVANPLRRGLVQSVGDYALWDAVWVGGDVGDILV</sequence>
<dbReference type="AlphaFoldDB" id="A0A495VA16"/>
<dbReference type="RefSeq" id="WP_120797830.1">
    <property type="nucleotide sequence ID" value="NZ_RBXL01000001.1"/>
</dbReference>
<dbReference type="Gene3D" id="3.30.70.1290">
    <property type="entry name" value="Transposase IS200-like"/>
    <property type="match status" value="1"/>
</dbReference>
<organism evidence="2 3">
    <name type="scientific">Thiocapsa rosea</name>
    <dbReference type="NCBI Taxonomy" id="69360"/>
    <lineage>
        <taxon>Bacteria</taxon>
        <taxon>Pseudomonadati</taxon>
        <taxon>Pseudomonadota</taxon>
        <taxon>Gammaproteobacteria</taxon>
        <taxon>Chromatiales</taxon>
        <taxon>Chromatiaceae</taxon>
        <taxon>Thiocapsa</taxon>
    </lineage>
</organism>
<evidence type="ECO:0000259" key="1">
    <source>
        <dbReference type="SMART" id="SM01321"/>
    </source>
</evidence>
<dbReference type="PANTHER" id="PTHR36966">
    <property type="entry name" value="REP-ASSOCIATED TYROSINE TRANSPOSASE"/>
    <property type="match status" value="1"/>
</dbReference>
<dbReference type="GO" id="GO:0004803">
    <property type="term" value="F:transposase activity"/>
    <property type="evidence" value="ECO:0007669"/>
    <property type="project" value="InterPro"/>
</dbReference>
<dbReference type="InterPro" id="IPR052715">
    <property type="entry name" value="RAYT_transposase"/>
</dbReference>
<feature type="domain" description="Transposase IS200-like" evidence="1">
    <location>
        <begin position="13"/>
        <end position="128"/>
    </location>
</feature>
<gene>
    <name evidence="2" type="ORF">BDD21_3055</name>
</gene>
<evidence type="ECO:0000313" key="2">
    <source>
        <dbReference type="EMBL" id="RKT45590.1"/>
    </source>
</evidence>
<dbReference type="EMBL" id="RBXL01000001">
    <property type="protein sequence ID" value="RKT45590.1"/>
    <property type="molecule type" value="Genomic_DNA"/>
</dbReference>
<reference evidence="2 3" key="1">
    <citation type="submission" date="2018-10" db="EMBL/GenBank/DDBJ databases">
        <title>Genomic Encyclopedia of Archaeal and Bacterial Type Strains, Phase II (KMG-II): from individual species to whole genera.</title>
        <authorList>
            <person name="Goeker M."/>
        </authorList>
    </citation>
    <scope>NUCLEOTIDE SEQUENCE [LARGE SCALE GENOMIC DNA]</scope>
    <source>
        <strain evidence="2 3">DSM 235</strain>
    </source>
</reference>
<dbReference type="PANTHER" id="PTHR36966:SF1">
    <property type="entry name" value="REP-ASSOCIATED TYROSINE TRANSPOSASE"/>
    <property type="match status" value="1"/>
</dbReference>
<dbReference type="InterPro" id="IPR036515">
    <property type="entry name" value="Transposase_17_sf"/>
</dbReference>
<dbReference type="Proteomes" id="UP000274556">
    <property type="component" value="Unassembled WGS sequence"/>
</dbReference>
<proteinExistence type="predicted"/>
<dbReference type="OrthoDB" id="9791101at2"/>
<dbReference type="GO" id="GO:0043565">
    <property type="term" value="F:sequence-specific DNA binding"/>
    <property type="evidence" value="ECO:0007669"/>
    <property type="project" value="TreeGrafter"/>
</dbReference>
<name>A0A495VA16_9GAMM</name>
<dbReference type="Pfam" id="PF01797">
    <property type="entry name" value="Y1_Tnp"/>
    <property type="match status" value="1"/>
</dbReference>
<comment type="caution">
    <text evidence="2">The sequence shown here is derived from an EMBL/GenBank/DDBJ whole genome shotgun (WGS) entry which is preliminary data.</text>
</comment>
<dbReference type="SUPFAM" id="SSF143422">
    <property type="entry name" value="Transposase IS200-like"/>
    <property type="match status" value="1"/>
</dbReference>
<protein>
    <submittedName>
        <fullName evidence="2">REP element-mobilizing transposase RayT</fullName>
    </submittedName>
</protein>
<dbReference type="SMART" id="SM01321">
    <property type="entry name" value="Y1_Tnp"/>
    <property type="match status" value="1"/>
</dbReference>
<dbReference type="InterPro" id="IPR002686">
    <property type="entry name" value="Transposase_17"/>
</dbReference>
<accession>A0A495VA16</accession>
<dbReference type="NCBIfam" id="NF047646">
    <property type="entry name" value="REP_Tyr_transpos"/>
    <property type="match status" value="1"/>
</dbReference>